<comment type="caution">
    <text evidence="11">The sequence shown here is derived from an EMBL/GenBank/DDBJ whole genome shotgun (WGS) entry which is preliminary data.</text>
</comment>
<evidence type="ECO:0000256" key="3">
    <source>
        <dbReference type="ARBA" id="ARBA00022679"/>
    </source>
</evidence>
<evidence type="ECO:0000256" key="8">
    <source>
        <dbReference type="ARBA" id="ARBA00048968"/>
    </source>
</evidence>
<dbReference type="Pfam" id="PF02578">
    <property type="entry name" value="Cu-oxidase_4"/>
    <property type="match status" value="1"/>
</dbReference>
<dbReference type="SUPFAM" id="SSF64438">
    <property type="entry name" value="CNF1/YfiH-like putative cysteine hydrolases"/>
    <property type="match status" value="1"/>
</dbReference>
<evidence type="ECO:0000256" key="10">
    <source>
        <dbReference type="RuleBase" id="RU361274"/>
    </source>
</evidence>
<comment type="catalytic activity">
    <reaction evidence="7">
        <text>adenosine + H2O + H(+) = inosine + NH4(+)</text>
        <dbReference type="Rhea" id="RHEA:24408"/>
        <dbReference type="ChEBI" id="CHEBI:15377"/>
        <dbReference type="ChEBI" id="CHEBI:15378"/>
        <dbReference type="ChEBI" id="CHEBI:16335"/>
        <dbReference type="ChEBI" id="CHEBI:17596"/>
        <dbReference type="ChEBI" id="CHEBI:28938"/>
        <dbReference type="EC" id="3.5.4.4"/>
    </reaction>
    <physiologicalReaction direction="left-to-right" evidence="7">
        <dbReference type="Rhea" id="RHEA:24409"/>
    </physiologicalReaction>
</comment>
<proteinExistence type="inferred from homology"/>
<dbReference type="NCBIfam" id="TIGR00726">
    <property type="entry name" value="peptidoglycan editing factor PgeF"/>
    <property type="match status" value="1"/>
</dbReference>
<dbReference type="InterPro" id="IPR038371">
    <property type="entry name" value="Cu_polyphenol_OxRdtase_sf"/>
</dbReference>
<keyword evidence="3" id="KW-0808">Transferase</keyword>
<evidence type="ECO:0000256" key="4">
    <source>
        <dbReference type="ARBA" id="ARBA00022723"/>
    </source>
</evidence>
<dbReference type="CDD" id="cd16833">
    <property type="entry name" value="YfiH"/>
    <property type="match status" value="1"/>
</dbReference>
<dbReference type="GO" id="GO:0017061">
    <property type="term" value="F:S-methyl-5-thioadenosine phosphorylase activity"/>
    <property type="evidence" value="ECO:0007669"/>
    <property type="project" value="UniProtKB-EC"/>
</dbReference>
<gene>
    <name evidence="11" type="primary">pgeF</name>
    <name evidence="11" type="ORF">J0H12_03285</name>
</gene>
<reference evidence="11" key="1">
    <citation type="submission" date="2021-02" db="EMBL/GenBank/DDBJ databases">
        <title>Thiocyanate and organic carbon inputs drive convergent selection for specific autotrophic Afipia and Thiobacillus strains within complex microbiomes.</title>
        <authorList>
            <person name="Huddy R.J."/>
            <person name="Sachdeva R."/>
            <person name="Kadzinga F."/>
            <person name="Kantor R.S."/>
            <person name="Harrison S.T.L."/>
            <person name="Banfield J.F."/>
        </authorList>
    </citation>
    <scope>NUCLEOTIDE SEQUENCE</scope>
    <source>
        <strain evidence="11">SCN18_10_11_15_R4_P_38_20</strain>
    </source>
</reference>
<keyword evidence="6" id="KW-0862">Zinc</keyword>
<comment type="catalytic activity">
    <reaction evidence="9">
        <text>S-methyl-5'-thioadenosine + phosphate = 5-(methylsulfanyl)-alpha-D-ribose 1-phosphate + adenine</text>
        <dbReference type="Rhea" id="RHEA:11852"/>
        <dbReference type="ChEBI" id="CHEBI:16708"/>
        <dbReference type="ChEBI" id="CHEBI:17509"/>
        <dbReference type="ChEBI" id="CHEBI:43474"/>
        <dbReference type="ChEBI" id="CHEBI:58533"/>
        <dbReference type="EC" id="2.4.2.28"/>
    </reaction>
    <physiologicalReaction direction="left-to-right" evidence="9">
        <dbReference type="Rhea" id="RHEA:11853"/>
    </physiologicalReaction>
</comment>
<dbReference type="Proteomes" id="UP000664414">
    <property type="component" value="Unassembled WGS sequence"/>
</dbReference>
<accession>A0A8J7PIS2</accession>
<evidence type="ECO:0000256" key="7">
    <source>
        <dbReference type="ARBA" id="ARBA00047989"/>
    </source>
</evidence>
<evidence type="ECO:0000256" key="2">
    <source>
        <dbReference type="ARBA" id="ARBA00007353"/>
    </source>
</evidence>
<dbReference type="PANTHER" id="PTHR30616">
    <property type="entry name" value="UNCHARACTERIZED PROTEIN YFIH"/>
    <property type="match status" value="1"/>
</dbReference>
<evidence type="ECO:0000256" key="5">
    <source>
        <dbReference type="ARBA" id="ARBA00022801"/>
    </source>
</evidence>
<dbReference type="GO" id="GO:0005507">
    <property type="term" value="F:copper ion binding"/>
    <property type="evidence" value="ECO:0007669"/>
    <property type="project" value="TreeGrafter"/>
</dbReference>
<evidence type="ECO:0000313" key="11">
    <source>
        <dbReference type="EMBL" id="MBN9412935.1"/>
    </source>
</evidence>
<dbReference type="EMBL" id="JAFKGL010000014">
    <property type="protein sequence ID" value="MBN9412935.1"/>
    <property type="molecule type" value="Genomic_DNA"/>
</dbReference>
<comment type="similarity">
    <text evidence="2 10">Belongs to the purine nucleoside phosphorylase YfiH/LACC1 family.</text>
</comment>
<dbReference type="AlphaFoldDB" id="A0A8J7PIS2"/>
<name>A0A8J7PIS2_9PROT</name>
<sequence length="253" mass="28259">MLTPLQSPVFSTISNLKHGFFTRQGGVSEGIYASLNLSVSKGDSAENIDENQRRAMKWFNDKPLLFMNQIHEDEILYVTSPFDFHKLPKVDSLITSSPDLVLSVITADCIPLLLADSESNFIGAVHSGWRGTLKNIAGKTARKMRELGAKKIYAALGPAISQKHFEVGPEVYEAFKDQYSSFFIPSLTPNRYLCDLKGIVVEQLWQEGIDMTDVLSHDTYSTPDLFFSCRRSTHQNEAHFGCQLSAIMITSLS</sequence>
<protein>
    <recommendedName>
        <fullName evidence="10">Purine nucleoside phosphorylase</fullName>
    </recommendedName>
</protein>
<keyword evidence="4" id="KW-0479">Metal-binding</keyword>
<evidence type="ECO:0000256" key="6">
    <source>
        <dbReference type="ARBA" id="ARBA00022833"/>
    </source>
</evidence>
<dbReference type="Gene3D" id="3.60.140.10">
    <property type="entry name" value="CNF1/YfiH-like putative cysteine hydrolases"/>
    <property type="match status" value="1"/>
</dbReference>
<dbReference type="InterPro" id="IPR003730">
    <property type="entry name" value="Cu_polyphenol_OxRdtase"/>
</dbReference>
<evidence type="ECO:0000256" key="9">
    <source>
        <dbReference type="ARBA" id="ARBA00049893"/>
    </source>
</evidence>
<dbReference type="PANTHER" id="PTHR30616:SF2">
    <property type="entry name" value="PURINE NUCLEOSIDE PHOSPHORYLASE LACC1"/>
    <property type="match status" value="1"/>
</dbReference>
<dbReference type="InterPro" id="IPR011324">
    <property type="entry name" value="Cytotoxic_necrot_fac-like_cat"/>
</dbReference>
<dbReference type="GO" id="GO:0016787">
    <property type="term" value="F:hydrolase activity"/>
    <property type="evidence" value="ECO:0007669"/>
    <property type="project" value="UniProtKB-KW"/>
</dbReference>
<evidence type="ECO:0000313" key="12">
    <source>
        <dbReference type="Proteomes" id="UP000664414"/>
    </source>
</evidence>
<comment type="catalytic activity">
    <reaction evidence="8">
        <text>adenosine + phosphate = alpha-D-ribose 1-phosphate + adenine</text>
        <dbReference type="Rhea" id="RHEA:27642"/>
        <dbReference type="ChEBI" id="CHEBI:16335"/>
        <dbReference type="ChEBI" id="CHEBI:16708"/>
        <dbReference type="ChEBI" id="CHEBI:43474"/>
        <dbReference type="ChEBI" id="CHEBI:57720"/>
        <dbReference type="EC" id="2.4.2.1"/>
    </reaction>
    <physiologicalReaction direction="left-to-right" evidence="8">
        <dbReference type="Rhea" id="RHEA:27643"/>
    </physiologicalReaction>
</comment>
<evidence type="ECO:0000256" key="1">
    <source>
        <dbReference type="ARBA" id="ARBA00000553"/>
    </source>
</evidence>
<organism evidence="11 12">
    <name type="scientific">Candidatus Paracaedimonas acanthamoebae</name>
    <dbReference type="NCBI Taxonomy" id="244581"/>
    <lineage>
        <taxon>Bacteria</taxon>
        <taxon>Pseudomonadati</taxon>
        <taxon>Pseudomonadota</taxon>
        <taxon>Alphaproteobacteria</taxon>
        <taxon>Holosporales</taxon>
        <taxon>Caedimonadaceae</taxon>
        <taxon>Candidatus Paracaedimonas</taxon>
    </lineage>
</organism>
<comment type="catalytic activity">
    <reaction evidence="1">
        <text>inosine + phosphate = alpha-D-ribose 1-phosphate + hypoxanthine</text>
        <dbReference type="Rhea" id="RHEA:27646"/>
        <dbReference type="ChEBI" id="CHEBI:17368"/>
        <dbReference type="ChEBI" id="CHEBI:17596"/>
        <dbReference type="ChEBI" id="CHEBI:43474"/>
        <dbReference type="ChEBI" id="CHEBI:57720"/>
        <dbReference type="EC" id="2.4.2.1"/>
    </reaction>
    <physiologicalReaction direction="left-to-right" evidence="1">
        <dbReference type="Rhea" id="RHEA:27647"/>
    </physiologicalReaction>
</comment>
<keyword evidence="5" id="KW-0378">Hydrolase</keyword>